<organism evidence="1 2">
    <name type="scientific">Mariniradius saccharolyticus AK6</name>
    <dbReference type="NCBI Taxonomy" id="1239962"/>
    <lineage>
        <taxon>Bacteria</taxon>
        <taxon>Pseudomonadati</taxon>
        <taxon>Bacteroidota</taxon>
        <taxon>Cytophagia</taxon>
        <taxon>Cytophagales</taxon>
        <taxon>Cyclobacteriaceae</taxon>
        <taxon>Mariniradius</taxon>
    </lineage>
</organism>
<accession>M7X9V9</accession>
<dbReference type="eggNOG" id="COG5340">
    <property type="taxonomic scope" value="Bacteria"/>
</dbReference>
<evidence type="ECO:0000313" key="2">
    <source>
        <dbReference type="Proteomes" id="UP000010953"/>
    </source>
</evidence>
<gene>
    <name evidence="1" type="ORF">C943_01980</name>
</gene>
<dbReference type="STRING" id="1239962.C943_01980"/>
<proteinExistence type="predicted"/>
<dbReference type="Proteomes" id="UP000010953">
    <property type="component" value="Unassembled WGS sequence"/>
</dbReference>
<sequence length="212" mass="24179">MNELLELMNLGKIPLATSSILPILNGYRRPYDKINYWVKKGDLIQVKKGLYVLGQKLSNNIPNPYLLANQLHGPSYVSLDSALSFHGMIPERVFQTSSVTTRPNRIFDTPFGRFDYSQVRASYFSLGIISQGNPESGFFMIASREKALWDKIVLTSGTLFRSKLEVREYLEEDLRMDIAELRDLDLRTMGEWVPLSPKKTSLKLLVDTLVES</sequence>
<evidence type="ECO:0008006" key="3">
    <source>
        <dbReference type="Google" id="ProtNLM"/>
    </source>
</evidence>
<keyword evidence="2" id="KW-1185">Reference proteome</keyword>
<name>M7X9V9_9BACT</name>
<dbReference type="AlphaFoldDB" id="M7X9V9"/>
<reference evidence="1" key="1">
    <citation type="submission" date="2013-01" db="EMBL/GenBank/DDBJ databases">
        <title>Genome assembly of Mariniradius saccharolyticus AK6.</title>
        <authorList>
            <person name="Vaidya B."/>
            <person name="Khatri I."/>
            <person name="Tanuku N.R.S."/>
            <person name="Subramanian S."/>
            <person name="Pinnaka A."/>
        </authorList>
    </citation>
    <scope>NUCLEOTIDE SEQUENCE [LARGE SCALE GENOMIC DNA]</scope>
    <source>
        <strain evidence="1">AK6</strain>
    </source>
</reference>
<evidence type="ECO:0000313" key="1">
    <source>
        <dbReference type="EMBL" id="EMS31709.1"/>
    </source>
</evidence>
<dbReference type="OrthoDB" id="9798269at2"/>
<dbReference type="EMBL" id="AMZY02000018">
    <property type="protein sequence ID" value="EMS31709.1"/>
    <property type="molecule type" value="Genomic_DNA"/>
</dbReference>
<protein>
    <recommendedName>
        <fullName evidence="3">Transcriptional regulator, AbiEi antitoxin, Type IV TA system</fullName>
    </recommendedName>
</protein>
<dbReference type="RefSeq" id="WP_008630453.1">
    <property type="nucleotide sequence ID" value="NZ_AMZY02000018.1"/>
</dbReference>
<dbReference type="InParanoid" id="M7X9V9"/>
<comment type="caution">
    <text evidence="1">The sequence shown here is derived from an EMBL/GenBank/DDBJ whole genome shotgun (WGS) entry which is preliminary data.</text>
</comment>